<keyword evidence="1" id="KW-0496">Mitochondrion</keyword>
<sequence length="120" mass="13161">MIHKNGRYRKIFWSDTRKGIVTTLLVRPRALVTVTSCLLSILLLVSGHSTNLVLPSPFGNERQKGPESCQSSMVLTCKGMKALCLLLGVMHSLKTSFSSIVVRIAFTSNEAGKSRSRAKP</sequence>
<reference evidence="1" key="1">
    <citation type="submission" date="2017-03" db="EMBL/GenBank/DDBJ databases">
        <title>The mitochondrial genome of the carnivorous plant Utricularia reniformis (Lentibulariaceae): structure, comparative analysis and evolutionary landmarks.</title>
        <authorList>
            <person name="Silva S.R."/>
            <person name="Alvarenga D.O."/>
            <person name="Michael T.P."/>
            <person name="Miranda V.F.O."/>
            <person name="Varani A.M."/>
        </authorList>
    </citation>
    <scope>NUCLEOTIDE SEQUENCE</scope>
</reference>
<protein>
    <submittedName>
        <fullName evidence="1">Uncharacterized protein</fullName>
    </submittedName>
</protein>
<evidence type="ECO:0000313" key="1">
    <source>
        <dbReference type="EMBL" id="ART30738.1"/>
    </source>
</evidence>
<organism evidence="1">
    <name type="scientific">Utricularia reniformis</name>
    <dbReference type="NCBI Taxonomy" id="192314"/>
    <lineage>
        <taxon>Eukaryota</taxon>
        <taxon>Viridiplantae</taxon>
        <taxon>Streptophyta</taxon>
        <taxon>Embryophyta</taxon>
        <taxon>Tracheophyta</taxon>
        <taxon>Spermatophyta</taxon>
        <taxon>Magnoliopsida</taxon>
        <taxon>eudicotyledons</taxon>
        <taxon>Gunneridae</taxon>
        <taxon>Pentapetalae</taxon>
        <taxon>asterids</taxon>
        <taxon>lamiids</taxon>
        <taxon>Lamiales</taxon>
        <taxon>Lentibulariaceae</taxon>
        <taxon>Utricularia</taxon>
    </lineage>
</organism>
<proteinExistence type="predicted"/>
<name>A0A1Y0B033_9LAMI</name>
<accession>A0A1Y0B033</accession>
<dbReference type="AlphaFoldDB" id="A0A1Y0B033"/>
<geneLocation type="mitochondrion" evidence="1"/>
<gene>
    <name evidence="1" type="ORF">AEK19_MT0481</name>
</gene>
<dbReference type="EMBL" id="KY774314">
    <property type="protein sequence ID" value="ART30738.1"/>
    <property type="molecule type" value="Genomic_DNA"/>
</dbReference>